<sequence>MAKKTTESQSPVGADYQEHKPDGPSDLGNPAGDEESHSPTHRGYQSGISELEQGVADHENFMGWSGLDPDCLYATILSAQAGYDKLLQLERHRTSAVTERLRAASAEHSDELI</sequence>
<organism evidence="2 3">
    <name type="scientific">Penicillium egyptiacum</name>
    <dbReference type="NCBI Taxonomy" id="1303716"/>
    <lineage>
        <taxon>Eukaryota</taxon>
        <taxon>Fungi</taxon>
        <taxon>Dikarya</taxon>
        <taxon>Ascomycota</taxon>
        <taxon>Pezizomycotina</taxon>
        <taxon>Eurotiomycetes</taxon>
        <taxon>Eurotiomycetidae</taxon>
        <taxon>Eurotiales</taxon>
        <taxon>Aspergillaceae</taxon>
        <taxon>Penicillium</taxon>
    </lineage>
</organism>
<evidence type="ECO:0000256" key="1">
    <source>
        <dbReference type="SAM" id="MobiDB-lite"/>
    </source>
</evidence>
<evidence type="ECO:0000313" key="2">
    <source>
        <dbReference type="EMBL" id="CAG8886181.1"/>
    </source>
</evidence>
<keyword evidence="3" id="KW-1185">Reference proteome</keyword>
<gene>
    <name evidence="2" type="ORF">PEGY_LOCUS781</name>
</gene>
<name>A0A9W4K3G8_9EURO</name>
<accession>A0A9W4K3G8</accession>
<dbReference type="Proteomes" id="UP001154252">
    <property type="component" value="Unassembled WGS sequence"/>
</dbReference>
<feature type="region of interest" description="Disordered" evidence="1">
    <location>
        <begin position="1"/>
        <end position="54"/>
    </location>
</feature>
<dbReference type="AlphaFoldDB" id="A0A9W4K3G8"/>
<proteinExistence type="predicted"/>
<reference evidence="2" key="1">
    <citation type="submission" date="2021-07" db="EMBL/GenBank/DDBJ databases">
        <authorList>
            <person name="Branca A.L. A."/>
        </authorList>
    </citation>
    <scope>NUCLEOTIDE SEQUENCE</scope>
</reference>
<comment type="caution">
    <text evidence="2">The sequence shown here is derived from an EMBL/GenBank/DDBJ whole genome shotgun (WGS) entry which is preliminary data.</text>
</comment>
<protein>
    <submittedName>
        <fullName evidence="2">Uncharacterized protein</fullName>
    </submittedName>
</protein>
<dbReference type="EMBL" id="CAJVRC010000835">
    <property type="protein sequence ID" value="CAG8886181.1"/>
    <property type="molecule type" value="Genomic_DNA"/>
</dbReference>
<evidence type="ECO:0000313" key="3">
    <source>
        <dbReference type="Proteomes" id="UP001154252"/>
    </source>
</evidence>